<dbReference type="GO" id="GO:0070728">
    <property type="term" value="F:L-leucine binding"/>
    <property type="evidence" value="ECO:0007669"/>
    <property type="project" value="TreeGrafter"/>
</dbReference>
<dbReference type="GO" id="GO:0016239">
    <property type="term" value="P:positive regulation of macroautophagy"/>
    <property type="evidence" value="ECO:0007669"/>
    <property type="project" value="TreeGrafter"/>
</dbReference>
<dbReference type="STRING" id="312017.Q22UW7"/>
<dbReference type="GeneID" id="7834630"/>
<dbReference type="PANTHER" id="PTHR12474:SF0">
    <property type="entry name" value="SESTRIN HOMOLOG"/>
    <property type="match status" value="1"/>
</dbReference>
<organism evidence="5 6">
    <name type="scientific">Tetrahymena thermophila (strain SB210)</name>
    <dbReference type="NCBI Taxonomy" id="312017"/>
    <lineage>
        <taxon>Eukaryota</taxon>
        <taxon>Sar</taxon>
        <taxon>Alveolata</taxon>
        <taxon>Ciliophora</taxon>
        <taxon>Intramacronucleata</taxon>
        <taxon>Oligohymenophorea</taxon>
        <taxon>Hymenostomatida</taxon>
        <taxon>Tetrahymenina</taxon>
        <taxon>Tetrahymenidae</taxon>
        <taxon>Tetrahymena</taxon>
    </lineage>
</organism>
<evidence type="ECO:0000313" key="6">
    <source>
        <dbReference type="Proteomes" id="UP000009168"/>
    </source>
</evidence>
<dbReference type="HOGENOM" id="CLU_402020_0_0_1"/>
<dbReference type="EMBL" id="GG662798">
    <property type="protein sequence ID" value="EAR89181.2"/>
    <property type="molecule type" value="Genomic_DNA"/>
</dbReference>
<feature type="compositionally biased region" description="Polar residues" evidence="4">
    <location>
        <begin position="442"/>
        <end position="451"/>
    </location>
</feature>
<evidence type="ECO:0000256" key="1">
    <source>
        <dbReference type="ARBA" id="ARBA00004496"/>
    </source>
</evidence>
<proteinExistence type="inferred from homology"/>
<keyword evidence="3" id="KW-0963">Cytoplasm</keyword>
<dbReference type="PANTHER" id="PTHR12474">
    <property type="entry name" value="P53 REGULATED PA26 NUCLEAR PROTEIN SESTRIN"/>
    <property type="match status" value="1"/>
</dbReference>
<dbReference type="SUPFAM" id="SSF69118">
    <property type="entry name" value="AhpD-like"/>
    <property type="match status" value="1"/>
</dbReference>
<evidence type="ECO:0000256" key="4">
    <source>
        <dbReference type="SAM" id="MobiDB-lite"/>
    </source>
</evidence>
<dbReference type="KEGG" id="tet:TTHERM_00577360"/>
<evidence type="ECO:0000313" key="5">
    <source>
        <dbReference type="EMBL" id="EAR89181.2"/>
    </source>
</evidence>
<dbReference type="GO" id="GO:0071233">
    <property type="term" value="P:cellular response to L-leucine"/>
    <property type="evidence" value="ECO:0007669"/>
    <property type="project" value="TreeGrafter"/>
</dbReference>
<sequence>MKKIQRKQCNRKIQKKKRFITFQNKNYNKLIKKKFIFALQLEKLKKNPNLKIKVKLSQMHSSQNQQEQQYSIESPLSTSVLRRQILEIFPNYLDPVCKDERIIQCKKSIEELKALLEDHGSNIEAVNFVKQKLKIAIFQTPYPECFTLFEAFYNERYADDLKEQQVSEFYSLSEIPSIQNLGYALFNNERECDKEGHGQELPEEQKEDLSNLITWPVIQNNVSNEQLRQVLAEIYNNNSGRIPHLERLLCWFPDYLYHYHQLTQELFYGPGPIPIDQRYFIAILASSNFGCEYLHSRLSQQFLNIGGNLKWLEVGLEQVDVPKLQALAAFNSKLAYAPSEVCKNSKMIEELMQKGWQKNELMQAIFIITFYHALACACQAFGLKSELDLRNSHFSLLSKTQTPIGSNLQSPKNRNSEDKLSAKKPNFDFANSEIENLLKRMTSSDQDQVGSNEEEQVQEKPLENKKKTSSHTLKEKDEVSSPVIKEQQKDQENETKFLQLRLFEKFQKFIMNPELRDKDERISQTLRYSDFNYNTHGFQITNQYALDLAQNSKDILDIIKNMTNKNFNSSQNLSTTPFRKAIKLYIQNIFGYTHFDADYKTEMNALLPIPLKTVLKLTVKRPFEIKYSHIQNINLKLMSSEVAHIILLATHARFEIELLYFLYPFQSF</sequence>
<name>Q22UW7_TETTS</name>
<protein>
    <submittedName>
        <fullName evidence="5">PA26 p53-induced protein (Sestrin) protein</fullName>
    </submittedName>
</protein>
<comment type="similarity">
    <text evidence="2">Belongs to the sestrin family.</text>
</comment>
<evidence type="ECO:0000256" key="3">
    <source>
        <dbReference type="ARBA" id="ARBA00022490"/>
    </source>
</evidence>
<gene>
    <name evidence="5" type="ORF">TTHERM_00577360</name>
</gene>
<dbReference type="Gene3D" id="1.20.1290.10">
    <property type="entry name" value="AhpD-like"/>
    <property type="match status" value="1"/>
</dbReference>
<reference evidence="6" key="1">
    <citation type="journal article" date="2006" name="PLoS Biol.">
        <title>Macronuclear genome sequence of the ciliate Tetrahymena thermophila, a model eukaryote.</title>
        <authorList>
            <person name="Eisen J.A."/>
            <person name="Coyne R.S."/>
            <person name="Wu M."/>
            <person name="Wu D."/>
            <person name="Thiagarajan M."/>
            <person name="Wortman J.R."/>
            <person name="Badger J.H."/>
            <person name="Ren Q."/>
            <person name="Amedeo P."/>
            <person name="Jones K.M."/>
            <person name="Tallon L.J."/>
            <person name="Delcher A.L."/>
            <person name="Salzberg S.L."/>
            <person name="Silva J.C."/>
            <person name="Haas B.J."/>
            <person name="Majoros W.H."/>
            <person name="Farzad M."/>
            <person name="Carlton J.M."/>
            <person name="Smith R.K. Jr."/>
            <person name="Garg J."/>
            <person name="Pearlman R.E."/>
            <person name="Karrer K.M."/>
            <person name="Sun L."/>
            <person name="Manning G."/>
            <person name="Elde N.C."/>
            <person name="Turkewitz A.P."/>
            <person name="Asai D.J."/>
            <person name="Wilkes D.E."/>
            <person name="Wang Y."/>
            <person name="Cai H."/>
            <person name="Collins K."/>
            <person name="Stewart B.A."/>
            <person name="Lee S.R."/>
            <person name="Wilamowska K."/>
            <person name="Weinberg Z."/>
            <person name="Ruzzo W.L."/>
            <person name="Wloga D."/>
            <person name="Gaertig J."/>
            <person name="Frankel J."/>
            <person name="Tsao C.-C."/>
            <person name="Gorovsky M.A."/>
            <person name="Keeling P.J."/>
            <person name="Waller R.F."/>
            <person name="Patron N.J."/>
            <person name="Cherry J.M."/>
            <person name="Stover N.A."/>
            <person name="Krieger C.J."/>
            <person name="del Toro C."/>
            <person name="Ryder H.F."/>
            <person name="Williamson S.C."/>
            <person name="Barbeau R.A."/>
            <person name="Hamilton E.P."/>
            <person name="Orias E."/>
        </authorList>
    </citation>
    <scope>NUCLEOTIDE SEQUENCE [LARGE SCALE GENOMIC DNA]</scope>
    <source>
        <strain evidence="6">SB210</strain>
    </source>
</reference>
<feature type="compositionally biased region" description="Basic and acidic residues" evidence="4">
    <location>
        <begin position="457"/>
        <end position="479"/>
    </location>
</feature>
<dbReference type="InterPro" id="IPR029032">
    <property type="entry name" value="AhpD-like"/>
</dbReference>
<keyword evidence="6" id="KW-1185">Reference proteome</keyword>
<dbReference type="InParanoid" id="Q22UW7"/>
<dbReference type="OrthoDB" id="286735at2759"/>
<comment type="subcellular location">
    <subcellularLocation>
        <location evidence="1">Cytoplasm</location>
    </subcellularLocation>
</comment>
<dbReference type="Pfam" id="PF04636">
    <property type="entry name" value="PA26"/>
    <property type="match status" value="1"/>
</dbReference>
<dbReference type="GO" id="GO:1990253">
    <property type="term" value="P:cellular response to leucine starvation"/>
    <property type="evidence" value="ECO:0007669"/>
    <property type="project" value="TreeGrafter"/>
</dbReference>
<feature type="region of interest" description="Disordered" evidence="4">
    <location>
        <begin position="442"/>
        <end position="491"/>
    </location>
</feature>
<dbReference type="Proteomes" id="UP000009168">
    <property type="component" value="Unassembled WGS sequence"/>
</dbReference>
<dbReference type="GO" id="GO:0005634">
    <property type="term" value="C:nucleus"/>
    <property type="evidence" value="ECO:0007669"/>
    <property type="project" value="InterPro"/>
</dbReference>
<dbReference type="GO" id="GO:1901031">
    <property type="term" value="P:regulation of response to reactive oxygen species"/>
    <property type="evidence" value="ECO:0007669"/>
    <property type="project" value="InterPro"/>
</dbReference>
<dbReference type="GO" id="GO:0016684">
    <property type="term" value="F:oxidoreductase activity, acting on peroxide as acceptor"/>
    <property type="evidence" value="ECO:0007669"/>
    <property type="project" value="TreeGrafter"/>
</dbReference>
<dbReference type="GO" id="GO:1904262">
    <property type="term" value="P:negative regulation of TORC1 signaling"/>
    <property type="evidence" value="ECO:0007669"/>
    <property type="project" value="TreeGrafter"/>
</dbReference>
<accession>Q22UW7</accession>
<dbReference type="RefSeq" id="XP_001009426.2">
    <property type="nucleotide sequence ID" value="XM_001009426.2"/>
</dbReference>
<feature type="region of interest" description="Disordered" evidence="4">
    <location>
        <begin position="401"/>
        <end position="425"/>
    </location>
</feature>
<dbReference type="AlphaFoldDB" id="Q22UW7"/>
<dbReference type="InterPro" id="IPR006730">
    <property type="entry name" value="Sestrin"/>
</dbReference>
<dbReference type="eggNOG" id="KOG3746">
    <property type="taxonomic scope" value="Eukaryota"/>
</dbReference>
<evidence type="ECO:0000256" key="2">
    <source>
        <dbReference type="ARBA" id="ARBA00008350"/>
    </source>
</evidence>
<feature type="compositionally biased region" description="Polar residues" evidence="4">
    <location>
        <begin position="401"/>
        <end position="413"/>
    </location>
</feature>
<dbReference type="GO" id="GO:0005737">
    <property type="term" value="C:cytoplasm"/>
    <property type="evidence" value="ECO:0007669"/>
    <property type="project" value="UniProtKB-SubCell"/>
</dbReference>